<proteinExistence type="predicted"/>
<evidence type="ECO:0000313" key="2">
    <source>
        <dbReference type="Proteomes" id="UP001164250"/>
    </source>
</evidence>
<accession>A0ACC1B2H5</accession>
<organism evidence="1 2">
    <name type="scientific">Pistacia atlantica</name>
    <dbReference type="NCBI Taxonomy" id="434234"/>
    <lineage>
        <taxon>Eukaryota</taxon>
        <taxon>Viridiplantae</taxon>
        <taxon>Streptophyta</taxon>
        <taxon>Embryophyta</taxon>
        <taxon>Tracheophyta</taxon>
        <taxon>Spermatophyta</taxon>
        <taxon>Magnoliopsida</taxon>
        <taxon>eudicotyledons</taxon>
        <taxon>Gunneridae</taxon>
        <taxon>Pentapetalae</taxon>
        <taxon>rosids</taxon>
        <taxon>malvids</taxon>
        <taxon>Sapindales</taxon>
        <taxon>Anacardiaceae</taxon>
        <taxon>Pistacia</taxon>
    </lineage>
</organism>
<dbReference type="EMBL" id="CM047903">
    <property type="protein sequence ID" value="KAJ0093102.1"/>
    <property type="molecule type" value="Genomic_DNA"/>
</dbReference>
<dbReference type="Proteomes" id="UP001164250">
    <property type="component" value="Chromosome 7"/>
</dbReference>
<gene>
    <name evidence="1" type="ORF">Patl1_26755</name>
</gene>
<comment type="caution">
    <text evidence="1">The sequence shown here is derived from an EMBL/GenBank/DDBJ whole genome shotgun (WGS) entry which is preliminary data.</text>
</comment>
<sequence>MNYKHCAKQLTDLCEVVLFTAMEMDDMFTVGGTLRPILKTHLILAISTGVHFKKWCVMQSKIKSGAVNEHKKELEVMLDLARAYVKARTSGGESNKPLPSPSSTVTQDL</sequence>
<evidence type="ECO:0000313" key="1">
    <source>
        <dbReference type="EMBL" id="KAJ0093102.1"/>
    </source>
</evidence>
<reference evidence="2" key="1">
    <citation type="journal article" date="2023" name="G3 (Bethesda)">
        <title>Genome assembly and association tests identify interacting loci associated with vigor, precocity, and sex in interspecific pistachio rootstocks.</title>
        <authorList>
            <person name="Palmer W."/>
            <person name="Jacygrad E."/>
            <person name="Sagayaradj S."/>
            <person name="Cavanaugh K."/>
            <person name="Han R."/>
            <person name="Bertier L."/>
            <person name="Beede B."/>
            <person name="Kafkas S."/>
            <person name="Golino D."/>
            <person name="Preece J."/>
            <person name="Michelmore R."/>
        </authorList>
    </citation>
    <scope>NUCLEOTIDE SEQUENCE [LARGE SCALE GENOMIC DNA]</scope>
</reference>
<name>A0ACC1B2H5_9ROSI</name>
<keyword evidence="2" id="KW-1185">Reference proteome</keyword>
<protein>
    <submittedName>
        <fullName evidence="1">Uncharacterized protein</fullName>
    </submittedName>
</protein>